<comment type="caution">
    <text evidence="1">The sequence shown here is derived from an EMBL/GenBank/DDBJ whole genome shotgun (WGS) entry which is preliminary data.</text>
</comment>
<name>A0A0J1ABW7_ACIBA</name>
<sequence length="137" mass="15587">MQVLMALAYHFTGHDMGLRDEIQADIAEAFNEDLADAVQTFTCDRVVSTNWNPKTNTSENVIEHYEGRGVLFGSYNQYEIQTLGVLATDKKATVLQNEVTKEPMIDDEWSTAQGTYRIMHIKQDPISASWKCQLRKV</sequence>
<evidence type="ECO:0000313" key="1">
    <source>
        <dbReference type="EMBL" id="KLT91755.1"/>
    </source>
</evidence>
<evidence type="ECO:0008006" key="3">
    <source>
        <dbReference type="Google" id="ProtNLM"/>
    </source>
</evidence>
<proteinExistence type="predicted"/>
<dbReference type="EMBL" id="JPHZ01000006">
    <property type="protein sequence ID" value="KLT91755.1"/>
    <property type="molecule type" value="Genomic_DNA"/>
</dbReference>
<dbReference type="PATRIC" id="fig|1409923.3.peg.3095"/>
<accession>A0A0J1ABW7</accession>
<dbReference type="Proteomes" id="UP000036122">
    <property type="component" value="Unassembled WGS sequence"/>
</dbReference>
<gene>
    <name evidence="1" type="ORF">T630_2751</name>
</gene>
<organism evidence="1 2">
    <name type="scientific">Acinetobacter baumannii MRSN 3527</name>
    <dbReference type="NCBI Taxonomy" id="1409923"/>
    <lineage>
        <taxon>Bacteria</taxon>
        <taxon>Pseudomonadati</taxon>
        <taxon>Pseudomonadota</taxon>
        <taxon>Gammaproteobacteria</taxon>
        <taxon>Moraxellales</taxon>
        <taxon>Moraxellaceae</taxon>
        <taxon>Acinetobacter</taxon>
        <taxon>Acinetobacter calcoaceticus/baumannii complex</taxon>
    </lineage>
</organism>
<evidence type="ECO:0000313" key="2">
    <source>
        <dbReference type="Proteomes" id="UP000036122"/>
    </source>
</evidence>
<reference evidence="1 2" key="1">
    <citation type="submission" date="2014-07" db="EMBL/GenBank/DDBJ databases">
        <authorList>
            <person name="Harkins D.M."/>
            <person name="Lesho E."/>
            <person name="Waterman P.E."/>
            <person name="Chan A."/>
            <person name="Fouts D.E."/>
        </authorList>
    </citation>
    <scope>NUCLEOTIDE SEQUENCE [LARGE SCALE GENOMIC DNA]</scope>
    <source>
        <strain evidence="1 2">MRSN 3527</strain>
    </source>
</reference>
<dbReference type="AlphaFoldDB" id="A0A0J1ABW7"/>
<protein>
    <recommendedName>
        <fullName evidence="3">Glutamate 5-kinase</fullName>
    </recommendedName>
</protein>